<feature type="non-terminal residue" evidence="3">
    <location>
        <position position="1"/>
    </location>
</feature>
<accession>A0A816F533</accession>
<dbReference type="GO" id="GO:0004029">
    <property type="term" value="F:aldehyde dehydrogenase (NAD+) activity"/>
    <property type="evidence" value="ECO:0007669"/>
    <property type="project" value="TreeGrafter"/>
</dbReference>
<dbReference type="PANTHER" id="PTHR48079">
    <property type="entry name" value="PROTEIN YEEZ"/>
    <property type="match status" value="1"/>
</dbReference>
<evidence type="ECO:0000259" key="1">
    <source>
        <dbReference type="Pfam" id="PF01370"/>
    </source>
</evidence>
<name>A0A816F533_9BILA</name>
<dbReference type="AlphaFoldDB" id="A0A816F533"/>
<dbReference type="SUPFAM" id="SSF51735">
    <property type="entry name" value="NAD(P)-binding Rossmann-fold domains"/>
    <property type="match status" value="1"/>
</dbReference>
<dbReference type="InterPro" id="IPR036291">
    <property type="entry name" value="NAD(P)-bd_dom_sf"/>
</dbReference>
<protein>
    <recommendedName>
        <fullName evidence="1">NAD-dependent epimerase/dehydratase domain-containing protein</fullName>
    </recommendedName>
</protein>
<organism evidence="3 4">
    <name type="scientific">Rotaria sordida</name>
    <dbReference type="NCBI Taxonomy" id="392033"/>
    <lineage>
        <taxon>Eukaryota</taxon>
        <taxon>Metazoa</taxon>
        <taxon>Spiralia</taxon>
        <taxon>Gnathifera</taxon>
        <taxon>Rotifera</taxon>
        <taxon>Eurotatoria</taxon>
        <taxon>Bdelloidea</taxon>
        <taxon>Philodinida</taxon>
        <taxon>Philodinidae</taxon>
        <taxon>Rotaria</taxon>
    </lineage>
</organism>
<dbReference type="InterPro" id="IPR051783">
    <property type="entry name" value="NAD(P)-dependent_oxidoreduct"/>
</dbReference>
<gene>
    <name evidence="3" type="ORF">JXQ802_LOCUS55113</name>
    <name evidence="2" type="ORF">PYM288_LOCUS38600</name>
</gene>
<dbReference type="Proteomes" id="UP000663870">
    <property type="component" value="Unassembled WGS sequence"/>
</dbReference>
<evidence type="ECO:0000313" key="4">
    <source>
        <dbReference type="Proteomes" id="UP000663870"/>
    </source>
</evidence>
<sequence length="335" mass="37665">MSNYINSSTTPGRLRKFSAGISNTHMLFANDENNFDIDENDFDETKQHTLILDLYNKFGTTKQITTTTLDDNNDATSISSTKNFNEPQIALGLRRSGFHVSGVIRNSRHATLLIQNEIEPIVLESFDKVDLLADQFAKRSVIVDAVGYTKSLSEIIFQAAVKAGQQRTQHGKLAHYAPLFIFTSGIMTYGDTTMYGLRPVDETIKPNPQTIEIKNREEYENLVLATSSNVLHTTVIRPGFIYGGHGGFVADLFYSEKPAIIHGRRDKRWSWVHIDDLAEGYALIARASRAIVSGQMWNLAAPNDNPTYEEIRINMARVSGQQIEYKEKTNDDKIP</sequence>
<dbReference type="Gene3D" id="3.40.50.720">
    <property type="entry name" value="NAD(P)-binding Rossmann-like Domain"/>
    <property type="match status" value="1"/>
</dbReference>
<dbReference type="Pfam" id="PF01370">
    <property type="entry name" value="Epimerase"/>
    <property type="match status" value="1"/>
</dbReference>
<dbReference type="InterPro" id="IPR001509">
    <property type="entry name" value="Epimerase_deHydtase"/>
</dbReference>
<reference evidence="3" key="1">
    <citation type="submission" date="2021-02" db="EMBL/GenBank/DDBJ databases">
        <authorList>
            <person name="Nowell W R."/>
        </authorList>
    </citation>
    <scope>NUCLEOTIDE SEQUENCE</scope>
</reference>
<proteinExistence type="predicted"/>
<evidence type="ECO:0000313" key="3">
    <source>
        <dbReference type="EMBL" id="CAF1654829.1"/>
    </source>
</evidence>
<dbReference type="EMBL" id="CAJNOH010009556">
    <property type="protein sequence ID" value="CAF1500127.1"/>
    <property type="molecule type" value="Genomic_DNA"/>
</dbReference>
<comment type="caution">
    <text evidence="3">The sequence shown here is derived from an EMBL/GenBank/DDBJ whole genome shotgun (WGS) entry which is preliminary data.</text>
</comment>
<keyword evidence="4" id="KW-1185">Reference proteome</keyword>
<evidence type="ECO:0000313" key="2">
    <source>
        <dbReference type="EMBL" id="CAF1500127.1"/>
    </source>
</evidence>
<feature type="domain" description="NAD-dependent epimerase/dehydratase" evidence="1">
    <location>
        <begin position="180"/>
        <end position="300"/>
    </location>
</feature>
<dbReference type="PANTHER" id="PTHR48079:SF6">
    <property type="entry name" value="NAD(P)-BINDING DOMAIN-CONTAINING PROTEIN-RELATED"/>
    <property type="match status" value="1"/>
</dbReference>
<dbReference type="GO" id="GO:0005737">
    <property type="term" value="C:cytoplasm"/>
    <property type="evidence" value="ECO:0007669"/>
    <property type="project" value="TreeGrafter"/>
</dbReference>
<dbReference type="EMBL" id="CAJNOL010011340">
    <property type="protein sequence ID" value="CAF1654829.1"/>
    <property type="molecule type" value="Genomic_DNA"/>
</dbReference>
<dbReference type="Proteomes" id="UP000663854">
    <property type="component" value="Unassembled WGS sequence"/>
</dbReference>